<dbReference type="GO" id="GO:0003677">
    <property type="term" value="F:DNA binding"/>
    <property type="evidence" value="ECO:0007669"/>
    <property type="project" value="InterPro"/>
</dbReference>
<dbReference type="PANTHER" id="PTHR33803:SF3">
    <property type="entry name" value="BLL1974 PROTEIN"/>
    <property type="match status" value="1"/>
</dbReference>
<proteinExistence type="predicted"/>
<organism evidence="4">
    <name type="scientific">uncultured Sulfurovum sp</name>
    <dbReference type="NCBI Taxonomy" id="269237"/>
    <lineage>
        <taxon>Bacteria</taxon>
        <taxon>Pseudomonadati</taxon>
        <taxon>Campylobacterota</taxon>
        <taxon>Epsilonproteobacteria</taxon>
        <taxon>Campylobacterales</taxon>
        <taxon>Sulfurovaceae</taxon>
        <taxon>Sulfurovum</taxon>
        <taxon>environmental samples</taxon>
    </lineage>
</organism>
<evidence type="ECO:0000313" key="4">
    <source>
        <dbReference type="EMBL" id="CAA6806061.1"/>
    </source>
</evidence>
<keyword evidence="1" id="KW-1133">Transmembrane helix</keyword>
<dbReference type="Pfam" id="PF01609">
    <property type="entry name" value="DDE_Tnp_1"/>
    <property type="match status" value="1"/>
</dbReference>
<dbReference type="EMBL" id="CACVAZ010000029">
    <property type="protein sequence ID" value="CAA6806061.1"/>
    <property type="molecule type" value="Genomic_DNA"/>
</dbReference>
<dbReference type="GO" id="GO:0004803">
    <property type="term" value="F:transposase activity"/>
    <property type="evidence" value="ECO:0007669"/>
    <property type="project" value="InterPro"/>
</dbReference>
<evidence type="ECO:0000259" key="2">
    <source>
        <dbReference type="Pfam" id="PF01609"/>
    </source>
</evidence>
<dbReference type="InterPro" id="IPR002559">
    <property type="entry name" value="Transposase_11"/>
</dbReference>
<dbReference type="InterPro" id="IPR047710">
    <property type="entry name" value="Transpos_IS5-like"/>
</dbReference>
<keyword evidence="1" id="KW-0472">Membrane</keyword>
<evidence type="ECO:0000256" key="1">
    <source>
        <dbReference type="SAM" id="Phobius"/>
    </source>
</evidence>
<keyword evidence="1" id="KW-0812">Transmembrane</keyword>
<protein>
    <submittedName>
        <fullName evidence="4">Mobile element protein</fullName>
    </submittedName>
</protein>
<accession>A0A6S6SMV0</accession>
<feature type="transmembrane region" description="Helical" evidence="1">
    <location>
        <begin position="420"/>
        <end position="437"/>
    </location>
</feature>
<sequence length="461" mass="54327">MDKEMLPKPSKLTQANLFHNQLRDMLDSQDPIIALADTINWGVFEESFEKYYSKEGRPAKPIRLMVGLLLLKQLENLSDENVVMQWKRNPYYQYFCGFTEFQIALPCHSTELVKFRQRIGKEGIELIFKSTVMLHGKKSEEKKVIIDTTVQEKNITYPTDGKLAIRMISHLHKIAKKEEIKLRRSFVKEIKEHRIKLRFFRHPKKYKKAKVSMKRLRTIVGILMRDIERKLGTEKAKDYQEKFELFDKVRNQKIQDRNKTYSLHEEHIYVMTKGKDHKKYEYGTKASIVSTMKSNIIVGVSAHSKNEHDSKTLELALSSANSNRTKPIKEAICDRGYRGKQEVQGTSISIPDTKRKRDTKYQIEIKRKKFRRRAAIEPIIGHLKSDYRLSRNYLKGFIGDEVNLLLAASAWNLKKWINDFLMLFFMLKVLSIYYFLFKLNPNQREKYSNLGLLLFRMVGKN</sequence>
<dbReference type="InterPro" id="IPR008490">
    <property type="entry name" value="Transposase_InsH_N"/>
</dbReference>
<name>A0A6S6SMV0_9BACT</name>
<reference evidence="4" key="1">
    <citation type="submission" date="2020-01" db="EMBL/GenBank/DDBJ databases">
        <authorList>
            <person name="Meier V. D."/>
            <person name="Meier V D."/>
        </authorList>
    </citation>
    <scope>NUCLEOTIDE SEQUENCE</scope>
    <source>
        <strain evidence="4">HLG_WM_MAG_02</strain>
    </source>
</reference>
<dbReference type="Pfam" id="PF05598">
    <property type="entry name" value="DUF772"/>
    <property type="match status" value="1"/>
</dbReference>
<feature type="domain" description="Transposase IS4-like" evidence="2">
    <location>
        <begin position="273"/>
        <end position="413"/>
    </location>
</feature>
<dbReference type="NCBIfam" id="NF033578">
    <property type="entry name" value="transpos_IS5_1"/>
    <property type="match status" value="1"/>
</dbReference>
<feature type="domain" description="Transposase InsH N-terminal" evidence="3">
    <location>
        <begin position="22"/>
        <end position="118"/>
    </location>
</feature>
<dbReference type="AlphaFoldDB" id="A0A6S6SMV0"/>
<evidence type="ECO:0000259" key="3">
    <source>
        <dbReference type="Pfam" id="PF05598"/>
    </source>
</evidence>
<dbReference type="GO" id="GO:0006313">
    <property type="term" value="P:DNA transposition"/>
    <property type="evidence" value="ECO:0007669"/>
    <property type="project" value="InterPro"/>
</dbReference>
<dbReference type="PANTHER" id="PTHR33803">
    <property type="entry name" value="IS1478 TRANSPOSASE"/>
    <property type="match status" value="1"/>
</dbReference>
<gene>
    <name evidence="4" type="ORF">HELGO_WM32931</name>
</gene>